<dbReference type="RefSeq" id="WP_141781305.1">
    <property type="nucleotide sequence ID" value="NZ_VFOV01000001.1"/>
</dbReference>
<evidence type="ECO:0000256" key="1">
    <source>
        <dbReference type="SAM" id="Coils"/>
    </source>
</evidence>
<gene>
    <name evidence="3" type="ORF">FB381_3338</name>
</gene>
<accession>A0A543A9Z0</accession>
<dbReference type="InterPro" id="IPR050834">
    <property type="entry name" value="Glycosyltransf_2"/>
</dbReference>
<dbReference type="InterPro" id="IPR001173">
    <property type="entry name" value="Glyco_trans_2-like"/>
</dbReference>
<dbReference type="CDD" id="cd00761">
    <property type="entry name" value="Glyco_tranf_GTA_type"/>
    <property type="match status" value="1"/>
</dbReference>
<evidence type="ECO:0000259" key="2">
    <source>
        <dbReference type="Pfam" id="PF00535"/>
    </source>
</evidence>
<dbReference type="Proteomes" id="UP000320209">
    <property type="component" value="Unassembled WGS sequence"/>
</dbReference>
<comment type="caution">
    <text evidence="3">The sequence shown here is derived from an EMBL/GenBank/DDBJ whole genome shotgun (WGS) entry which is preliminary data.</text>
</comment>
<dbReference type="PANTHER" id="PTHR43685">
    <property type="entry name" value="GLYCOSYLTRANSFERASE"/>
    <property type="match status" value="1"/>
</dbReference>
<evidence type="ECO:0000313" key="4">
    <source>
        <dbReference type="Proteomes" id="UP000320209"/>
    </source>
</evidence>
<proteinExistence type="predicted"/>
<dbReference type="EMBL" id="VFOV01000001">
    <property type="protein sequence ID" value="TQL69433.1"/>
    <property type="molecule type" value="Genomic_DNA"/>
</dbReference>
<name>A0A543A9Z0_9ACTN</name>
<dbReference type="OrthoDB" id="4120491at2"/>
<dbReference type="GO" id="GO:0016740">
    <property type="term" value="F:transferase activity"/>
    <property type="evidence" value="ECO:0007669"/>
    <property type="project" value="UniProtKB-KW"/>
</dbReference>
<dbReference type="PANTHER" id="PTHR43685:SF3">
    <property type="entry name" value="SLR2126 PROTEIN"/>
    <property type="match status" value="1"/>
</dbReference>
<dbReference type="Pfam" id="PF00535">
    <property type="entry name" value="Glycos_transf_2"/>
    <property type="match status" value="1"/>
</dbReference>
<keyword evidence="1" id="KW-0175">Coiled coil</keyword>
<protein>
    <submittedName>
        <fullName evidence="3">Glycosyl transferase family 2</fullName>
    </submittedName>
</protein>
<sequence>MPKPLTANPALSDVVYKNQWRDVFDGTLPEGWEPTLKVSVVTAAFNSKTLDLTLASLAAQDYPEHLLEVIVVDDGSDPAVEIGAYAPKNTRLIRVHEELGEGWGRSNALHIGIEASDGDIVYWVDSDMILFSDNVREHAKWAHFIPEAATIGHKGFVEEWDFTPEQVFDEVRSDEIRKHHDLATLHRHWSLDIFEETDDLNTSGGRNYSTHMGACATVTRSVYEHTFGQRPELKLGDDTEIAYQIWQRGAVFIPVMSAETYHLGRATVQDKGREVAHFNDVHFAQKMPIPRYRRAATNRSWEVPFVTAVVKVDAATAQVARRCVDMLLNQTETDLQILLVGPWSSLASGRRRVLADEDLELHLLREWFRCEGRVTMLDDDPDDVFPSPYRLDVPVTLGLGASALHEIMRDVYVNDLGVVSYFAPEGADQSAVLTIRPTQAYSRAMRYASETVTPIEALDAVWGVEWRSSKELGLLDLGTAEPVKKVTRGEGDLAVTELRDQLKKVRSQAENARKRARANRERAEAAEARAEALGIKRRVRSKVDRVARGLRRV</sequence>
<dbReference type="Gene3D" id="3.90.550.10">
    <property type="entry name" value="Spore Coat Polysaccharide Biosynthesis Protein SpsA, Chain A"/>
    <property type="match status" value="1"/>
</dbReference>
<dbReference type="SUPFAM" id="SSF53448">
    <property type="entry name" value="Nucleotide-diphospho-sugar transferases"/>
    <property type="match status" value="1"/>
</dbReference>
<feature type="domain" description="Glycosyltransferase 2-like" evidence="2">
    <location>
        <begin position="39"/>
        <end position="153"/>
    </location>
</feature>
<organism evidence="3 4">
    <name type="scientific">Nocardioides albertanoniae</name>
    <dbReference type="NCBI Taxonomy" id="1175486"/>
    <lineage>
        <taxon>Bacteria</taxon>
        <taxon>Bacillati</taxon>
        <taxon>Actinomycetota</taxon>
        <taxon>Actinomycetes</taxon>
        <taxon>Propionibacteriales</taxon>
        <taxon>Nocardioidaceae</taxon>
        <taxon>Nocardioides</taxon>
    </lineage>
</organism>
<keyword evidence="4" id="KW-1185">Reference proteome</keyword>
<keyword evidence="3" id="KW-0808">Transferase</keyword>
<evidence type="ECO:0000313" key="3">
    <source>
        <dbReference type="EMBL" id="TQL69433.1"/>
    </source>
</evidence>
<dbReference type="AlphaFoldDB" id="A0A543A9Z0"/>
<dbReference type="InterPro" id="IPR029044">
    <property type="entry name" value="Nucleotide-diphossugar_trans"/>
</dbReference>
<reference evidence="3 4" key="1">
    <citation type="submission" date="2019-06" db="EMBL/GenBank/DDBJ databases">
        <title>Sequencing the genomes of 1000 actinobacteria strains.</title>
        <authorList>
            <person name="Klenk H.-P."/>
        </authorList>
    </citation>
    <scope>NUCLEOTIDE SEQUENCE [LARGE SCALE GENOMIC DNA]</scope>
    <source>
        <strain evidence="3 4">DSM 25218</strain>
    </source>
</reference>
<feature type="coiled-coil region" evidence="1">
    <location>
        <begin position="495"/>
        <end position="533"/>
    </location>
</feature>